<evidence type="ECO:0000259" key="3">
    <source>
        <dbReference type="SMART" id="SM00768"/>
    </source>
</evidence>
<organism evidence="4 5">
    <name type="scientific">Striga hermonthica</name>
    <name type="common">Purple witchweed</name>
    <name type="synonym">Buchnera hermonthica</name>
    <dbReference type="NCBI Taxonomy" id="68872"/>
    <lineage>
        <taxon>Eukaryota</taxon>
        <taxon>Viridiplantae</taxon>
        <taxon>Streptophyta</taxon>
        <taxon>Embryophyta</taxon>
        <taxon>Tracheophyta</taxon>
        <taxon>Spermatophyta</taxon>
        <taxon>Magnoliopsida</taxon>
        <taxon>eudicotyledons</taxon>
        <taxon>Gunneridae</taxon>
        <taxon>Pentapetalae</taxon>
        <taxon>asterids</taxon>
        <taxon>lamiids</taxon>
        <taxon>Lamiales</taxon>
        <taxon>Orobanchaceae</taxon>
        <taxon>Buchnereae</taxon>
        <taxon>Striga</taxon>
    </lineage>
</organism>
<dbReference type="PANTHER" id="PTHR31044:SF71">
    <property type="entry name" value="MAJOR POLLEN ALLERGEN OLE E 10-LIKE"/>
    <property type="match status" value="1"/>
</dbReference>
<gene>
    <name evidence="4" type="ORF">SHERM_10695</name>
</gene>
<accession>A0A9N7MMQ4</accession>
<dbReference type="InterPro" id="IPR012946">
    <property type="entry name" value="X8"/>
</dbReference>
<keyword evidence="1 2" id="KW-0732">Signal</keyword>
<feature type="signal peptide" evidence="2">
    <location>
        <begin position="1"/>
        <end position="24"/>
    </location>
</feature>
<name>A0A9N7MMQ4_STRHE</name>
<dbReference type="InterPro" id="IPR044788">
    <property type="entry name" value="X8_dom_prot"/>
</dbReference>
<comment type="caution">
    <text evidence="4">The sequence shown here is derived from an EMBL/GenBank/DDBJ whole genome shotgun (WGS) entry which is preliminary data.</text>
</comment>
<dbReference type="SMART" id="SM00768">
    <property type="entry name" value="X8"/>
    <property type="match status" value="1"/>
</dbReference>
<feature type="chain" id="PRO_5040347788" evidence="2">
    <location>
        <begin position="25"/>
        <end position="115"/>
    </location>
</feature>
<dbReference type="Pfam" id="PF07983">
    <property type="entry name" value="X8"/>
    <property type="match status" value="1"/>
</dbReference>
<keyword evidence="5" id="KW-1185">Reference proteome</keyword>
<protein>
    <submittedName>
        <fullName evidence="4">Carbohydrate-binding X8 domain superfamily protein</fullName>
    </submittedName>
</protein>
<proteinExistence type="predicted"/>
<sequence length="115" mass="12362">MAKLFASFLVLLSVCTLGCNLVLADDTTKTFCVAKPSTDDTALKNNIAFLQNSGIKLSEPCSKPSTNINIASVLMNSYYQANGRNAHNCDFADSGLITLTDPSYSSCKYAYNSTI</sequence>
<reference evidence="4" key="1">
    <citation type="submission" date="2019-12" db="EMBL/GenBank/DDBJ databases">
        <authorList>
            <person name="Scholes J."/>
        </authorList>
    </citation>
    <scope>NUCLEOTIDE SEQUENCE</scope>
</reference>
<evidence type="ECO:0000256" key="2">
    <source>
        <dbReference type="SAM" id="SignalP"/>
    </source>
</evidence>
<dbReference type="AlphaFoldDB" id="A0A9N7MMQ4"/>
<evidence type="ECO:0000256" key="1">
    <source>
        <dbReference type="ARBA" id="ARBA00022729"/>
    </source>
</evidence>
<evidence type="ECO:0000313" key="4">
    <source>
        <dbReference type="EMBL" id="CAA0808453.1"/>
    </source>
</evidence>
<dbReference type="GO" id="GO:0009506">
    <property type="term" value="C:plasmodesma"/>
    <property type="evidence" value="ECO:0007669"/>
    <property type="project" value="UniProtKB-ARBA"/>
</dbReference>
<feature type="domain" description="X8" evidence="3">
    <location>
        <begin position="30"/>
        <end position="109"/>
    </location>
</feature>
<dbReference type="EMBL" id="CACSLK010003174">
    <property type="protein sequence ID" value="CAA0808453.1"/>
    <property type="molecule type" value="Genomic_DNA"/>
</dbReference>
<dbReference type="PANTHER" id="PTHR31044">
    <property type="entry name" value="BETA-1,3 GLUCANASE"/>
    <property type="match status" value="1"/>
</dbReference>
<dbReference type="OrthoDB" id="1928574at2759"/>
<dbReference type="Proteomes" id="UP001153555">
    <property type="component" value="Unassembled WGS sequence"/>
</dbReference>
<evidence type="ECO:0000313" key="5">
    <source>
        <dbReference type="Proteomes" id="UP001153555"/>
    </source>
</evidence>